<dbReference type="EMBL" id="QXFW01002662">
    <property type="protein sequence ID" value="KAE8976479.1"/>
    <property type="molecule type" value="Genomic_DNA"/>
</dbReference>
<dbReference type="AlphaFoldDB" id="A0A6A3I0P0"/>
<reference evidence="2 3" key="1">
    <citation type="submission" date="2018-09" db="EMBL/GenBank/DDBJ databases">
        <title>Genomic investigation of the strawberry pathogen Phytophthora fragariae indicates pathogenicity is determined by transcriptional variation in three key races.</title>
        <authorList>
            <person name="Adams T.M."/>
            <person name="Armitage A.D."/>
            <person name="Sobczyk M.K."/>
            <person name="Bates H.J."/>
            <person name="Dunwell J.M."/>
            <person name="Nellist C.F."/>
            <person name="Harrison R.J."/>
        </authorList>
    </citation>
    <scope>NUCLEOTIDE SEQUENCE [LARGE SCALE GENOMIC DNA]</scope>
    <source>
        <strain evidence="2 3">SCRP245</strain>
    </source>
</reference>
<proteinExistence type="predicted"/>
<dbReference type="Proteomes" id="UP000460718">
    <property type="component" value="Unassembled WGS sequence"/>
</dbReference>
<feature type="region of interest" description="Disordered" evidence="1">
    <location>
        <begin position="1"/>
        <end position="26"/>
    </location>
</feature>
<evidence type="ECO:0000313" key="3">
    <source>
        <dbReference type="Proteomes" id="UP000460718"/>
    </source>
</evidence>
<name>A0A6A3I0P0_9STRA</name>
<accession>A0A6A3I0P0</accession>
<gene>
    <name evidence="2" type="ORF">PF011_g24038</name>
</gene>
<protein>
    <submittedName>
        <fullName evidence="2">Uncharacterized protein</fullName>
    </submittedName>
</protein>
<evidence type="ECO:0000313" key="2">
    <source>
        <dbReference type="EMBL" id="KAE8976479.1"/>
    </source>
</evidence>
<evidence type="ECO:0000256" key="1">
    <source>
        <dbReference type="SAM" id="MobiDB-lite"/>
    </source>
</evidence>
<organism evidence="2 3">
    <name type="scientific">Phytophthora fragariae</name>
    <dbReference type="NCBI Taxonomy" id="53985"/>
    <lineage>
        <taxon>Eukaryota</taxon>
        <taxon>Sar</taxon>
        <taxon>Stramenopiles</taxon>
        <taxon>Oomycota</taxon>
        <taxon>Peronosporomycetes</taxon>
        <taxon>Peronosporales</taxon>
        <taxon>Peronosporaceae</taxon>
        <taxon>Phytophthora</taxon>
    </lineage>
</organism>
<sequence>MKLTATGRKHCKPYARQTQSPRESHQRKMLLLMLKEERALVEDRVAMKSPQAWEHITHIRDYAARCAL</sequence>
<comment type="caution">
    <text evidence="2">The sequence shown here is derived from an EMBL/GenBank/DDBJ whole genome shotgun (WGS) entry which is preliminary data.</text>
</comment>